<protein>
    <submittedName>
        <fullName evidence="1">Uncharacterized protein</fullName>
    </submittedName>
</protein>
<sequence>ELATESSTFYSPATTSSEFGAGTNHVSAWAMLERTRLESNDVYVDCKQEKEADMEDGILVRSVKGNQQVESHLVSFPFRCLNMEVSVKLVENNNRLESENADPKQESDKDVSIIVKPVNDDEDESYLLNLPLHVLGMVMEFSVGVEY</sequence>
<accession>A0A699RV61</accession>
<dbReference type="EMBL" id="BKCJ011113971">
    <property type="protein sequence ID" value="GFC88142.1"/>
    <property type="molecule type" value="Genomic_DNA"/>
</dbReference>
<gene>
    <name evidence="1" type="ORF">Tci_860112</name>
</gene>
<evidence type="ECO:0000313" key="1">
    <source>
        <dbReference type="EMBL" id="GFC88142.1"/>
    </source>
</evidence>
<proteinExistence type="predicted"/>
<organism evidence="1">
    <name type="scientific">Tanacetum cinerariifolium</name>
    <name type="common">Dalmatian daisy</name>
    <name type="synonym">Chrysanthemum cinerariifolium</name>
    <dbReference type="NCBI Taxonomy" id="118510"/>
    <lineage>
        <taxon>Eukaryota</taxon>
        <taxon>Viridiplantae</taxon>
        <taxon>Streptophyta</taxon>
        <taxon>Embryophyta</taxon>
        <taxon>Tracheophyta</taxon>
        <taxon>Spermatophyta</taxon>
        <taxon>Magnoliopsida</taxon>
        <taxon>eudicotyledons</taxon>
        <taxon>Gunneridae</taxon>
        <taxon>Pentapetalae</taxon>
        <taxon>asterids</taxon>
        <taxon>campanulids</taxon>
        <taxon>Asterales</taxon>
        <taxon>Asteraceae</taxon>
        <taxon>Asteroideae</taxon>
        <taxon>Anthemideae</taxon>
        <taxon>Anthemidinae</taxon>
        <taxon>Tanacetum</taxon>
    </lineage>
</organism>
<feature type="non-terminal residue" evidence="1">
    <location>
        <position position="147"/>
    </location>
</feature>
<comment type="caution">
    <text evidence="1">The sequence shown here is derived from an EMBL/GenBank/DDBJ whole genome shotgun (WGS) entry which is preliminary data.</text>
</comment>
<dbReference type="AlphaFoldDB" id="A0A699RV61"/>
<feature type="non-terminal residue" evidence="1">
    <location>
        <position position="1"/>
    </location>
</feature>
<reference evidence="1" key="1">
    <citation type="journal article" date="2019" name="Sci. Rep.">
        <title>Draft genome of Tanacetum cinerariifolium, the natural source of mosquito coil.</title>
        <authorList>
            <person name="Yamashiro T."/>
            <person name="Shiraishi A."/>
            <person name="Satake H."/>
            <person name="Nakayama K."/>
        </authorList>
    </citation>
    <scope>NUCLEOTIDE SEQUENCE</scope>
</reference>
<name>A0A699RV61_TANCI</name>